<sequence>MLKPAAPGPAVPSDRRAPGPGPQPPGPGPRVPAVRSVRPPFRPRGTDPMPSPHAAPHPPLFRPAPVALLRAPARGRDRRPGWARPAVGAATDPWAGLSPAACRDLLRGAAADGPFMDALRVASPSLARLVDAATRPAGLATRTDAQLRRAVVSVLRYELRLRSRSTPFGRFAGVAPVRFGDGGTPVELTWDAPDSTRTRADLDWLFRVIQQLERDPELLPHLTLHAHAGILTRGGRLVMAAPSNPGAGAGDAARSEVSVRLTPAVAAALELCAGGAEFGSVVGELERRFPQAPAGAFAGMLSTLVGQEFLITGLRPVLDGGDPLGRVVDVLADAERAAGTRLPMLAALRSVAADRDRYDAARPAGRTAALAGLEDGMRRLADSDRLVHVDLALGAELHLPPAVAEEAARALGALWRLSPPGPGMPTLRGYHRDFLERYGTDRVVPLLELLDETVGLGAPAGYRWPQSTRSEDPPRPSDRQRDLLLGRLAAEAVRDGRREVLLDDALVDRLAPAGADRARPPHSCELFCALVAADEKALANGEFLLVGGNGPGPAEAGATFGRFAGLAGGVHQELAALLHPEATETGQGTGDGPLELAVAYQPRTTRALNIANSPRTVAHQVSIGLPPDPEATTVPLDRIGVAATTEYLYAVHMPSGRRLRPHAHHALDLHGQAPNAARLLLELGRDAHRSYAAFDWGAAAGAPYLPRVRYGRTVLAPARWRLDELADHVTLPPDRWRDAVADWRRRWRVPRQTVLTRADQRLPVDLAEPWHRELLRDALTKDPDLLAVELPGGEDRPDGWLLDRQGHPHTAELALAFTAARDEPPARPSGRATDRAADRAADRTADRPSGRACGDHAGSRAAEPGGDWLYAKLYLAGRQTEAFLTERLTPCLAALPDDVREVIDRWFYIRYRDPDDHVRLRFHGPAERLWGDLLPRLRTAVCGWTAEGLVGRVVLDSYEPEWERYGGPEAQPAAERFFAADSRTALTLLRVARGTPVTTDGITWDRETLTALSLASIAHAAGMPPGDTSRYREPAAAWLADSAAAGADLPDGFRTRRAHWLRLVDPAGGWPALDLHPAGAAVRAALQDQAAHLHAYRQELDALAARDADWSPLPRVVAGLLHMSCNRLLGPDHEAERRALALARACVLGNADRRRHQA</sequence>
<feature type="domain" description="Lantibiotic dehydratase N-terminal" evidence="2">
    <location>
        <begin position="113"/>
        <end position="775"/>
    </location>
</feature>
<feature type="domain" description="Thiopeptide-type bacteriocin biosynthesis" evidence="3">
    <location>
        <begin position="868"/>
        <end position="1145"/>
    </location>
</feature>
<gene>
    <name evidence="4" type="ORF">GCM10023235_69300</name>
</gene>
<dbReference type="Proteomes" id="UP001501752">
    <property type="component" value="Unassembled WGS sequence"/>
</dbReference>
<evidence type="ECO:0000313" key="5">
    <source>
        <dbReference type="Proteomes" id="UP001501752"/>
    </source>
</evidence>
<feature type="compositionally biased region" description="Basic and acidic residues" evidence="1">
    <location>
        <begin position="832"/>
        <end position="858"/>
    </location>
</feature>
<evidence type="ECO:0000256" key="1">
    <source>
        <dbReference type="SAM" id="MobiDB-lite"/>
    </source>
</evidence>
<organism evidence="4 5">
    <name type="scientific">Kitasatospora terrestris</name>
    <dbReference type="NCBI Taxonomy" id="258051"/>
    <lineage>
        <taxon>Bacteria</taxon>
        <taxon>Bacillati</taxon>
        <taxon>Actinomycetota</taxon>
        <taxon>Actinomycetes</taxon>
        <taxon>Kitasatosporales</taxon>
        <taxon>Streptomycetaceae</taxon>
        <taxon>Kitasatospora</taxon>
    </lineage>
</organism>
<feature type="region of interest" description="Disordered" evidence="1">
    <location>
        <begin position="1"/>
        <end position="62"/>
    </location>
</feature>
<keyword evidence="5" id="KW-1185">Reference proteome</keyword>
<dbReference type="EMBL" id="BAABIS010000001">
    <property type="protein sequence ID" value="GAA4879233.1"/>
    <property type="molecule type" value="Genomic_DNA"/>
</dbReference>
<proteinExistence type="predicted"/>
<dbReference type="InterPro" id="IPR006827">
    <property type="entry name" value="Lant_deHydtase_N"/>
</dbReference>
<dbReference type="InterPro" id="IPR023809">
    <property type="entry name" value="Thiopep_bacteriocin_synth_dom"/>
</dbReference>
<feature type="compositionally biased region" description="Pro residues" evidence="1">
    <location>
        <begin position="19"/>
        <end position="30"/>
    </location>
</feature>
<evidence type="ECO:0000259" key="3">
    <source>
        <dbReference type="Pfam" id="PF14028"/>
    </source>
</evidence>
<feature type="compositionally biased region" description="Pro residues" evidence="1">
    <location>
        <begin position="49"/>
        <end position="62"/>
    </location>
</feature>
<accession>A0ABP9EJB8</accession>
<evidence type="ECO:0000313" key="4">
    <source>
        <dbReference type="EMBL" id="GAA4879233.1"/>
    </source>
</evidence>
<feature type="region of interest" description="Disordered" evidence="1">
    <location>
        <begin position="460"/>
        <end position="480"/>
    </location>
</feature>
<feature type="region of interest" description="Disordered" evidence="1">
    <location>
        <begin position="819"/>
        <end position="860"/>
    </location>
</feature>
<reference evidence="5" key="1">
    <citation type="journal article" date="2019" name="Int. J. Syst. Evol. Microbiol.">
        <title>The Global Catalogue of Microorganisms (GCM) 10K type strain sequencing project: providing services to taxonomists for standard genome sequencing and annotation.</title>
        <authorList>
            <consortium name="The Broad Institute Genomics Platform"/>
            <consortium name="The Broad Institute Genome Sequencing Center for Infectious Disease"/>
            <person name="Wu L."/>
            <person name="Ma J."/>
        </authorList>
    </citation>
    <scope>NUCLEOTIDE SEQUENCE [LARGE SCALE GENOMIC DNA]</scope>
    <source>
        <strain evidence="5">JCM 13006</strain>
    </source>
</reference>
<dbReference type="Pfam" id="PF04738">
    <property type="entry name" value="Lant_dehydr_N"/>
    <property type="match status" value="1"/>
</dbReference>
<name>A0ABP9EJB8_9ACTN</name>
<feature type="compositionally biased region" description="Pro residues" evidence="1">
    <location>
        <begin position="1"/>
        <end position="10"/>
    </location>
</feature>
<dbReference type="NCBIfam" id="TIGR03891">
    <property type="entry name" value="thiopep_ocin"/>
    <property type="match status" value="1"/>
</dbReference>
<protein>
    <submittedName>
        <fullName evidence="4">Lantibiotic dehydratase</fullName>
    </submittedName>
</protein>
<feature type="compositionally biased region" description="Basic and acidic residues" evidence="1">
    <location>
        <begin position="469"/>
        <end position="480"/>
    </location>
</feature>
<comment type="caution">
    <text evidence="4">The sequence shown here is derived from an EMBL/GenBank/DDBJ whole genome shotgun (WGS) entry which is preliminary data.</text>
</comment>
<evidence type="ECO:0000259" key="2">
    <source>
        <dbReference type="Pfam" id="PF04738"/>
    </source>
</evidence>
<dbReference type="Pfam" id="PF14028">
    <property type="entry name" value="Lant_dehydr_C"/>
    <property type="match status" value="1"/>
</dbReference>